<gene>
    <name evidence="2" type="ORF">PoB_000519300</name>
</gene>
<dbReference type="AlphaFoldDB" id="A0AAV3Y8D2"/>
<evidence type="ECO:0000313" key="2">
    <source>
        <dbReference type="EMBL" id="GFN78687.1"/>
    </source>
</evidence>
<feature type="chain" id="PRO_5043674430" evidence="1">
    <location>
        <begin position="21"/>
        <end position="171"/>
    </location>
</feature>
<dbReference type="EMBL" id="BLXT01000592">
    <property type="protein sequence ID" value="GFN78687.1"/>
    <property type="molecule type" value="Genomic_DNA"/>
</dbReference>
<sequence>MSLQPIVLLLAALSVSMVQGQNGPFVFRANRPRNALTANKVLKLECTFDKSKSFLTTVTSLKIVRSKIIPNMKPYHLVADVTPAGLEYGLPESLIQASGEIGAGSKSQLTITYKNKVAGYCFAYVCKAEGIDANGAKKFLYRKIRLSSVKSERCLRKPTPKPAGSSWLFGN</sequence>
<organism evidence="2 3">
    <name type="scientific">Plakobranchus ocellatus</name>
    <dbReference type="NCBI Taxonomy" id="259542"/>
    <lineage>
        <taxon>Eukaryota</taxon>
        <taxon>Metazoa</taxon>
        <taxon>Spiralia</taxon>
        <taxon>Lophotrochozoa</taxon>
        <taxon>Mollusca</taxon>
        <taxon>Gastropoda</taxon>
        <taxon>Heterobranchia</taxon>
        <taxon>Euthyneura</taxon>
        <taxon>Panpulmonata</taxon>
        <taxon>Sacoglossa</taxon>
        <taxon>Placobranchoidea</taxon>
        <taxon>Plakobranchidae</taxon>
        <taxon>Plakobranchus</taxon>
    </lineage>
</organism>
<protein>
    <submittedName>
        <fullName evidence="2">Uncharacterized protein</fullName>
    </submittedName>
</protein>
<evidence type="ECO:0000313" key="3">
    <source>
        <dbReference type="Proteomes" id="UP000735302"/>
    </source>
</evidence>
<proteinExistence type="predicted"/>
<keyword evidence="1" id="KW-0732">Signal</keyword>
<accession>A0AAV3Y8D2</accession>
<keyword evidence="3" id="KW-1185">Reference proteome</keyword>
<name>A0AAV3Y8D2_9GAST</name>
<evidence type="ECO:0000256" key="1">
    <source>
        <dbReference type="SAM" id="SignalP"/>
    </source>
</evidence>
<comment type="caution">
    <text evidence="2">The sequence shown here is derived from an EMBL/GenBank/DDBJ whole genome shotgun (WGS) entry which is preliminary data.</text>
</comment>
<dbReference type="Proteomes" id="UP000735302">
    <property type="component" value="Unassembled WGS sequence"/>
</dbReference>
<feature type="signal peptide" evidence="1">
    <location>
        <begin position="1"/>
        <end position="20"/>
    </location>
</feature>
<reference evidence="2 3" key="1">
    <citation type="journal article" date="2021" name="Elife">
        <title>Chloroplast acquisition without the gene transfer in kleptoplastic sea slugs, Plakobranchus ocellatus.</title>
        <authorList>
            <person name="Maeda T."/>
            <person name="Takahashi S."/>
            <person name="Yoshida T."/>
            <person name="Shimamura S."/>
            <person name="Takaki Y."/>
            <person name="Nagai Y."/>
            <person name="Toyoda A."/>
            <person name="Suzuki Y."/>
            <person name="Arimoto A."/>
            <person name="Ishii H."/>
            <person name="Satoh N."/>
            <person name="Nishiyama T."/>
            <person name="Hasebe M."/>
            <person name="Maruyama T."/>
            <person name="Minagawa J."/>
            <person name="Obokata J."/>
            <person name="Shigenobu S."/>
        </authorList>
    </citation>
    <scope>NUCLEOTIDE SEQUENCE [LARGE SCALE GENOMIC DNA]</scope>
</reference>